<dbReference type="AlphaFoldDB" id="A0A1F7HG65"/>
<evidence type="ECO:0000313" key="1">
    <source>
        <dbReference type="EMBL" id="OGK29936.1"/>
    </source>
</evidence>
<dbReference type="EMBL" id="MFZT01000037">
    <property type="protein sequence ID" value="OGK29936.1"/>
    <property type="molecule type" value="Genomic_DNA"/>
</dbReference>
<organism evidence="1 2">
    <name type="scientific">Candidatus Roizmanbacteria bacterium RIFCSPHIGHO2_02_FULL_43_11</name>
    <dbReference type="NCBI Taxonomy" id="1802043"/>
    <lineage>
        <taxon>Bacteria</taxon>
        <taxon>Candidatus Roizmaniibacteriota</taxon>
    </lineage>
</organism>
<protein>
    <recommendedName>
        <fullName evidence="3">Response regulatory domain-containing protein</fullName>
    </recommendedName>
</protein>
<proteinExistence type="predicted"/>
<accession>A0A1F7HG65</accession>
<name>A0A1F7HG65_9BACT</name>
<evidence type="ECO:0008006" key="3">
    <source>
        <dbReference type="Google" id="ProtNLM"/>
    </source>
</evidence>
<evidence type="ECO:0000313" key="2">
    <source>
        <dbReference type="Proteomes" id="UP000178098"/>
    </source>
</evidence>
<comment type="caution">
    <text evidence="1">The sequence shown here is derived from an EMBL/GenBank/DDBJ whole genome shotgun (WGS) entry which is preliminary data.</text>
</comment>
<sequence>MSNHFALIIEPNDSLLVPYAHVHKNFITERQSSIQSALAILAQKHPDIVFISASYSISKIIDILDAVKNKSIETLIPVVFVVDLSHKISHIPGTSWGNKLAILSSISSISEYNSTLDRVFSAQ</sequence>
<dbReference type="Proteomes" id="UP000178098">
    <property type="component" value="Unassembled WGS sequence"/>
</dbReference>
<reference evidence="1 2" key="1">
    <citation type="journal article" date="2016" name="Nat. Commun.">
        <title>Thousands of microbial genomes shed light on interconnected biogeochemical processes in an aquifer system.</title>
        <authorList>
            <person name="Anantharaman K."/>
            <person name="Brown C.T."/>
            <person name="Hug L.A."/>
            <person name="Sharon I."/>
            <person name="Castelle C.J."/>
            <person name="Probst A.J."/>
            <person name="Thomas B.C."/>
            <person name="Singh A."/>
            <person name="Wilkins M.J."/>
            <person name="Karaoz U."/>
            <person name="Brodie E.L."/>
            <person name="Williams K.H."/>
            <person name="Hubbard S.S."/>
            <person name="Banfield J.F."/>
        </authorList>
    </citation>
    <scope>NUCLEOTIDE SEQUENCE [LARGE SCALE GENOMIC DNA]</scope>
</reference>
<gene>
    <name evidence="1" type="ORF">A3D08_01815</name>
</gene>